<keyword evidence="5 14" id="KW-0227">DNA damage</keyword>
<keyword evidence="7 14" id="KW-0347">Helicase</keyword>
<evidence type="ECO:0000256" key="1">
    <source>
        <dbReference type="ARBA" id="ARBA00022485"/>
    </source>
</evidence>
<evidence type="ECO:0000256" key="7">
    <source>
        <dbReference type="ARBA" id="ARBA00022806"/>
    </source>
</evidence>
<evidence type="ECO:0000256" key="9">
    <source>
        <dbReference type="ARBA" id="ARBA00022840"/>
    </source>
</evidence>
<evidence type="ECO:0000256" key="6">
    <source>
        <dbReference type="ARBA" id="ARBA00022801"/>
    </source>
</evidence>
<dbReference type="AlphaFoldDB" id="A0A6N3BI47"/>
<dbReference type="GO" id="GO:0003690">
    <property type="term" value="F:double-stranded DNA binding"/>
    <property type="evidence" value="ECO:0007669"/>
    <property type="project" value="UniProtKB-UniRule"/>
</dbReference>
<dbReference type="EC" id="3.1.-.-" evidence="14"/>
<dbReference type="InterPro" id="IPR011604">
    <property type="entry name" value="PDDEXK-like_dom_sf"/>
</dbReference>
<dbReference type="PANTHER" id="PTHR30591">
    <property type="entry name" value="RECBCD ENZYME SUBUNIT RECC"/>
    <property type="match status" value="1"/>
</dbReference>
<dbReference type="Gene3D" id="6.10.140.1030">
    <property type="match status" value="1"/>
</dbReference>
<evidence type="ECO:0000256" key="14">
    <source>
        <dbReference type="HAMAP-Rule" id="MF_01452"/>
    </source>
</evidence>
<keyword evidence="12 14" id="KW-0238">DNA-binding</keyword>
<dbReference type="Pfam" id="PF12705">
    <property type="entry name" value="PDDEXK_1"/>
    <property type="match status" value="1"/>
</dbReference>
<accession>A0A6N3BI47</accession>
<dbReference type="GO" id="GO:0046872">
    <property type="term" value="F:metal ion binding"/>
    <property type="evidence" value="ECO:0007669"/>
    <property type="project" value="UniProtKB-KW"/>
</dbReference>
<dbReference type="Gene3D" id="3.90.320.10">
    <property type="match status" value="1"/>
</dbReference>
<feature type="binding site" evidence="14">
    <location>
        <position position="789"/>
    </location>
    <ligand>
        <name>[4Fe-4S] cluster</name>
        <dbReference type="ChEBI" id="CHEBI:49883"/>
    </ligand>
</feature>
<keyword evidence="13 14" id="KW-0234">DNA repair</keyword>
<organism evidence="17">
    <name type="scientific">Intestinibacter bartlettii</name>
    <dbReference type="NCBI Taxonomy" id="261299"/>
    <lineage>
        <taxon>Bacteria</taxon>
        <taxon>Bacillati</taxon>
        <taxon>Bacillota</taxon>
        <taxon>Clostridia</taxon>
        <taxon>Peptostreptococcales</taxon>
        <taxon>Peptostreptococcaceae</taxon>
        <taxon>Intestinibacter</taxon>
    </lineage>
</organism>
<dbReference type="SUPFAM" id="SSF52540">
    <property type="entry name" value="P-loop containing nucleoside triphosphate hydrolases"/>
    <property type="match status" value="2"/>
</dbReference>
<keyword evidence="2 14" id="KW-0540">Nuclease</keyword>
<dbReference type="InterPro" id="IPR027417">
    <property type="entry name" value="P-loop_NTPase"/>
</dbReference>
<dbReference type="PANTHER" id="PTHR30591:SF1">
    <property type="entry name" value="RECBCD ENZYME SUBUNIT RECC"/>
    <property type="match status" value="1"/>
</dbReference>
<reference evidence="17" key="1">
    <citation type="submission" date="2019-11" db="EMBL/GenBank/DDBJ databases">
        <authorList>
            <person name="Feng L."/>
        </authorList>
    </citation>
    <scope>NUCLEOTIDE SEQUENCE</scope>
    <source>
        <strain evidence="17">IbartlettiiLFYP30</strain>
    </source>
</reference>
<feature type="domain" description="ATP-dependent helicase/deoxyribonuclease subunit B N-terminal" evidence="16">
    <location>
        <begin position="5"/>
        <end position="292"/>
    </location>
</feature>
<dbReference type="Pfam" id="PF21445">
    <property type="entry name" value="ADDB_N"/>
    <property type="match status" value="1"/>
</dbReference>
<dbReference type="GO" id="GO:0000724">
    <property type="term" value="P:double-strand break repair via homologous recombination"/>
    <property type="evidence" value="ECO:0007669"/>
    <property type="project" value="UniProtKB-UniRule"/>
</dbReference>
<comment type="subunit">
    <text evidence="14">Heterodimer of AddA and AddB.</text>
</comment>
<evidence type="ECO:0000256" key="5">
    <source>
        <dbReference type="ARBA" id="ARBA00022763"/>
    </source>
</evidence>
<evidence type="ECO:0000256" key="3">
    <source>
        <dbReference type="ARBA" id="ARBA00022723"/>
    </source>
</evidence>
<feature type="binding site" evidence="14">
    <location>
        <position position="1114"/>
    </location>
    <ligand>
        <name>[4Fe-4S] cluster</name>
        <dbReference type="ChEBI" id="CHEBI:49883"/>
    </ligand>
</feature>
<keyword evidence="3 14" id="KW-0479">Metal-binding</keyword>
<evidence type="ECO:0000256" key="4">
    <source>
        <dbReference type="ARBA" id="ARBA00022741"/>
    </source>
</evidence>
<keyword evidence="1 14" id="KW-0004">4Fe-4S</keyword>
<dbReference type="EMBL" id="CACRUE010000024">
    <property type="protein sequence ID" value="VYU02834.1"/>
    <property type="molecule type" value="Genomic_DNA"/>
</dbReference>
<keyword evidence="11 14" id="KW-0411">Iron-sulfur</keyword>
<name>A0A6N3BI47_9FIRM</name>
<evidence type="ECO:0000256" key="12">
    <source>
        <dbReference type="ARBA" id="ARBA00023125"/>
    </source>
</evidence>
<feature type="binding site" evidence="14">
    <location>
        <position position="1120"/>
    </location>
    <ligand>
        <name>[4Fe-4S] cluster</name>
        <dbReference type="ChEBI" id="CHEBI:49883"/>
    </ligand>
</feature>
<dbReference type="InterPro" id="IPR049035">
    <property type="entry name" value="ADDB_N"/>
</dbReference>
<evidence type="ECO:0000259" key="15">
    <source>
        <dbReference type="Pfam" id="PF12705"/>
    </source>
</evidence>
<dbReference type="GO" id="GO:0008409">
    <property type="term" value="F:5'-3' exonuclease activity"/>
    <property type="evidence" value="ECO:0007669"/>
    <property type="project" value="UniProtKB-UniRule"/>
</dbReference>
<evidence type="ECO:0000256" key="11">
    <source>
        <dbReference type="ARBA" id="ARBA00023014"/>
    </source>
</evidence>
<keyword evidence="8 14" id="KW-0269">Exonuclease</keyword>
<dbReference type="InterPro" id="IPR014140">
    <property type="entry name" value="DNA_helicase_suAddB"/>
</dbReference>
<protein>
    <recommendedName>
        <fullName evidence="14">ATP-dependent helicase/deoxyribonuclease subunit B</fullName>
        <ecNumber evidence="14">3.1.-.-</ecNumber>
    </recommendedName>
    <alternativeName>
        <fullName evidence="14">ATP-dependent helicase/nuclease subunit AddB</fullName>
    </alternativeName>
</protein>
<keyword evidence="4 14" id="KW-0547">Nucleotide-binding</keyword>
<feature type="binding site" evidence="14">
    <location>
        <position position="1111"/>
    </location>
    <ligand>
        <name>[4Fe-4S] cluster</name>
        <dbReference type="ChEBI" id="CHEBI:49883"/>
    </ligand>
</feature>
<sequence length="1151" mass="133809">MGLRFVFGRGGSGKSTYLLNEIKTRVQDNETSPVILLVPEQYSFEMEKRVSSLYLGKEKDKYMRTRVLSFNTMSALVFTKTGGLTDVNINSSGKAMITYKAIEKVADELNVFSKAASQTGFVGSVSEMISELKQYNVNYDMLEYISEDIENETLRLKLKDVSKIYEAFENELHENYVDSQDMLGSLAVKLENTSYFDGCYVYIDEFTGFTPKQYSILAKLLKKAKEVTIALTVDNVNYLNYRKNDPFSRTKYTYEKLRKLAMDNGVKINPYVDLNRGKIKRFENNKELLHLERYYHAYPYHDYEEEVNYIKIKEFNNLYEEVEHIAKEIVNLVRDNNIRYKDITVATRDLNRYDFLVHSIFNEYEIPNFIDKKRDVKSNPIIVLITSALEIKNKRYSYEVMFRYLKSGLIGLSVDEVSLIENYVILNGIKGKKWLEEKWEYRAINNYNSEMSEEEAETINKINEIKNRVLGPVIKLQNKLKGKKSCREICKNIYEFLVDINMEETIYDLVEGFKEKGELEIASQYSQVWDIVIDILDQIVEIMGDDVVSMDRFIKIISLGFEEYELGLVPPSVDQVLVSSVDRMKNPNTKYLYLIGVTDGIFPLISKEKGILTDKDRNTLMDRGIEVDIDSKTKTFEEQFLVYKALISTSENLILTYPVADSEGRSLRPSIIISRLKKIFPKLEVESYLLENKRETEEEMMEDITVKSPTFNKMVNKIKSFDNGEEIENLWLDVYRYFANDKKYKEITTKIISGLTYTNMVHKVSEEKINQLYETHNLSVSRLEKYSSCPFAYFIQYGLKAQERKEYTFAAPDLGTFIHNIMYEFSKSLEKDGLHWSQINDAYIEKKVVSIVDAMISQIPGFILNSSPRYKYLSYRLKKMLMAAINIIAIQIKSGEFEPIDYEVNFGQTGKYPPIRIVLEDGTQINLIGQIDRIDEFDENDDRYIRIIDYKSSDKNINLTEVYYGLQLQLLVYLDAILESAMKKGNSIYPAAILYCKIDNPIAKFNENKEEEQIDEEILKQSKMKGLLVKDTHIIKKMDKSLYEEDVKSSLIVPAALNKDGSLSKSTNSVTYQEFEVLRKYVKHEIKELCEGMLGGDISINPNKHKYRTSCDFCIYNAICQFDSTLKDNNYNIIKDKKNEEIIRMMAEEVE</sequence>
<evidence type="ECO:0000256" key="13">
    <source>
        <dbReference type="ARBA" id="ARBA00023204"/>
    </source>
</evidence>
<evidence type="ECO:0000256" key="8">
    <source>
        <dbReference type="ARBA" id="ARBA00022839"/>
    </source>
</evidence>
<keyword evidence="9 14" id="KW-0067">ATP-binding</keyword>
<proteinExistence type="inferred from homology"/>
<gene>
    <name evidence="14 17" type="primary">addB</name>
    <name evidence="17" type="ORF">IBLFYP30_01560</name>
</gene>
<feature type="domain" description="PD-(D/E)XK endonuclease-like" evidence="15">
    <location>
        <begin position="778"/>
        <end position="1121"/>
    </location>
</feature>
<evidence type="ECO:0000259" key="16">
    <source>
        <dbReference type="Pfam" id="PF21445"/>
    </source>
</evidence>
<dbReference type="GO" id="GO:0004386">
    <property type="term" value="F:helicase activity"/>
    <property type="evidence" value="ECO:0007669"/>
    <property type="project" value="UniProtKB-KW"/>
</dbReference>
<comment type="cofactor">
    <cofactor evidence="14">
        <name>Mg(2+)</name>
        <dbReference type="ChEBI" id="CHEBI:18420"/>
    </cofactor>
</comment>
<dbReference type="Gene3D" id="3.40.50.300">
    <property type="entry name" value="P-loop containing nucleotide triphosphate hydrolases"/>
    <property type="match status" value="3"/>
</dbReference>
<dbReference type="NCBIfam" id="TIGR02773">
    <property type="entry name" value="addB_Gpos"/>
    <property type="match status" value="1"/>
</dbReference>
<comment type="similarity">
    <text evidence="14">Belongs to the helicase family. AddB/RexB type 1 subfamily.</text>
</comment>
<evidence type="ECO:0000313" key="17">
    <source>
        <dbReference type="EMBL" id="VYU02834.1"/>
    </source>
</evidence>
<comment type="function">
    <text evidence="14">The heterodimer acts as both an ATP-dependent DNA helicase and an ATP-dependent, dual-direction single-stranded exonuclease. Recognizes the chi site generating a DNA molecule suitable for the initiation of homologous recombination. The AddB subunit has 5' -&gt; 3' nuclease activity but not helicase activity.</text>
</comment>
<dbReference type="RefSeq" id="WP_024037756.1">
    <property type="nucleotide sequence ID" value="NZ_CACRUE010000024.1"/>
</dbReference>
<evidence type="ECO:0000256" key="2">
    <source>
        <dbReference type="ARBA" id="ARBA00022722"/>
    </source>
</evidence>
<dbReference type="GO" id="GO:0051539">
    <property type="term" value="F:4 iron, 4 sulfur cluster binding"/>
    <property type="evidence" value="ECO:0007669"/>
    <property type="project" value="UniProtKB-KW"/>
</dbReference>
<comment type="miscellaneous">
    <text evidence="14">Despite having conserved helicase domains, this subunit does not have helicase activity.</text>
</comment>
<dbReference type="HAMAP" id="MF_01452">
    <property type="entry name" value="AddB_type1"/>
    <property type="match status" value="1"/>
</dbReference>
<keyword evidence="10 14" id="KW-0408">Iron</keyword>
<dbReference type="InterPro" id="IPR038726">
    <property type="entry name" value="PDDEXK_AddAB-type"/>
</dbReference>
<comment type="cofactor">
    <cofactor evidence="14">
        <name>[4Fe-4S] cluster</name>
        <dbReference type="ChEBI" id="CHEBI:49883"/>
    </cofactor>
    <text evidence="14">Binds 1 [4Fe-4S] cluster.</text>
</comment>
<dbReference type="GO" id="GO:0005524">
    <property type="term" value="F:ATP binding"/>
    <property type="evidence" value="ECO:0007669"/>
    <property type="project" value="UniProtKB-UniRule"/>
</dbReference>
<keyword evidence="6 14" id="KW-0378">Hydrolase</keyword>
<evidence type="ECO:0000256" key="10">
    <source>
        <dbReference type="ARBA" id="ARBA00023004"/>
    </source>
</evidence>